<sequence length="53" mass="6103">MEIEVSENYLCIEKSQKIKVKIKRECITAEIKQPSSITETAIEDLCTKKRSCL</sequence>
<dbReference type="EMBL" id="GGEC01057883">
    <property type="protein sequence ID" value="MBX38367.1"/>
    <property type="molecule type" value="Transcribed_RNA"/>
</dbReference>
<evidence type="ECO:0000313" key="1">
    <source>
        <dbReference type="EMBL" id="MBX38367.1"/>
    </source>
</evidence>
<protein>
    <submittedName>
        <fullName evidence="1">Uncharacterized protein</fullName>
    </submittedName>
</protein>
<reference evidence="1" key="1">
    <citation type="submission" date="2018-02" db="EMBL/GenBank/DDBJ databases">
        <title>Rhizophora mucronata_Transcriptome.</title>
        <authorList>
            <person name="Meera S.P."/>
            <person name="Sreeshan A."/>
            <person name="Augustine A."/>
        </authorList>
    </citation>
    <scope>NUCLEOTIDE SEQUENCE</scope>
    <source>
        <tissue evidence="1">Leaf</tissue>
    </source>
</reference>
<organism evidence="1">
    <name type="scientific">Rhizophora mucronata</name>
    <name type="common">Asiatic mangrove</name>
    <dbReference type="NCBI Taxonomy" id="61149"/>
    <lineage>
        <taxon>Eukaryota</taxon>
        <taxon>Viridiplantae</taxon>
        <taxon>Streptophyta</taxon>
        <taxon>Embryophyta</taxon>
        <taxon>Tracheophyta</taxon>
        <taxon>Spermatophyta</taxon>
        <taxon>Magnoliopsida</taxon>
        <taxon>eudicotyledons</taxon>
        <taxon>Gunneridae</taxon>
        <taxon>Pentapetalae</taxon>
        <taxon>rosids</taxon>
        <taxon>fabids</taxon>
        <taxon>Malpighiales</taxon>
        <taxon>Rhizophoraceae</taxon>
        <taxon>Rhizophora</taxon>
    </lineage>
</organism>
<proteinExistence type="predicted"/>
<accession>A0A2P2N788</accession>
<dbReference type="AlphaFoldDB" id="A0A2P2N788"/>
<name>A0A2P2N788_RHIMU</name>